<reference evidence="4 5" key="1">
    <citation type="submission" date="2019-08" db="EMBL/GenBank/DDBJ databases">
        <title>Amphibian skin-associated Pigmentiphaga: genome sequence and occurrence across geography and hosts.</title>
        <authorList>
            <person name="Bletz M.C."/>
            <person name="Bunk B."/>
            <person name="Sproeer C."/>
            <person name="Biwer P."/>
            <person name="Reiter S."/>
            <person name="Rabemananjara F.C.E."/>
            <person name="Schulz S."/>
            <person name="Overmann J."/>
            <person name="Vences M."/>
        </authorList>
    </citation>
    <scope>NUCLEOTIDE SEQUENCE [LARGE SCALE GENOMIC DNA]</scope>
    <source>
        <strain evidence="4 5">Mada1488</strain>
    </source>
</reference>
<name>A0A5C0AYT7_9BURK</name>
<dbReference type="EMBL" id="CP043046">
    <property type="protein sequence ID" value="QEI05741.1"/>
    <property type="molecule type" value="Genomic_DNA"/>
</dbReference>
<dbReference type="AlphaFoldDB" id="A0A5C0AYT7"/>
<dbReference type="InterPro" id="IPR051466">
    <property type="entry name" value="D-amino_acid_metab_enzyme"/>
</dbReference>
<dbReference type="Gene3D" id="3.20.20.10">
    <property type="entry name" value="Alanine racemase"/>
    <property type="match status" value="1"/>
</dbReference>
<dbReference type="Pfam" id="PF14031">
    <property type="entry name" value="D-ser_dehydrat"/>
    <property type="match status" value="1"/>
</dbReference>
<evidence type="ECO:0000313" key="5">
    <source>
        <dbReference type="Proteomes" id="UP000325161"/>
    </source>
</evidence>
<dbReference type="Gene3D" id="2.40.37.20">
    <property type="entry name" value="D-serine dehydratase-like domain"/>
    <property type="match status" value="1"/>
</dbReference>
<comment type="similarity">
    <text evidence="1">Belongs to the DSD1 family.</text>
</comment>
<dbReference type="InterPro" id="IPR026956">
    <property type="entry name" value="D-ser_dehydrat-like_dom"/>
</dbReference>
<dbReference type="SUPFAM" id="SSF51419">
    <property type="entry name" value="PLP-binding barrel"/>
    <property type="match status" value="1"/>
</dbReference>
<dbReference type="SMART" id="SM01119">
    <property type="entry name" value="D-ser_dehydrat"/>
    <property type="match status" value="1"/>
</dbReference>
<keyword evidence="2" id="KW-0456">Lyase</keyword>
<evidence type="ECO:0000256" key="2">
    <source>
        <dbReference type="ARBA" id="ARBA00023239"/>
    </source>
</evidence>
<evidence type="ECO:0000256" key="1">
    <source>
        <dbReference type="ARBA" id="ARBA00005323"/>
    </source>
</evidence>
<protein>
    <submittedName>
        <fullName evidence="4">Amino acid deaminase</fullName>
    </submittedName>
</protein>
<dbReference type="KEGG" id="pacr:FXN63_07690"/>
<gene>
    <name evidence="4" type="ORF">FXN63_07690</name>
</gene>
<dbReference type="PANTHER" id="PTHR28004">
    <property type="entry name" value="ZGC:162816-RELATED"/>
    <property type="match status" value="1"/>
</dbReference>
<dbReference type="Proteomes" id="UP000325161">
    <property type="component" value="Chromosome"/>
</dbReference>
<dbReference type="Pfam" id="PF01168">
    <property type="entry name" value="Ala_racemase_N"/>
    <property type="match status" value="1"/>
</dbReference>
<keyword evidence="5" id="KW-1185">Reference proteome</keyword>
<dbReference type="InterPro" id="IPR029066">
    <property type="entry name" value="PLP-binding_barrel"/>
</dbReference>
<feature type="domain" description="D-serine dehydratase-like" evidence="3">
    <location>
        <begin position="314"/>
        <end position="414"/>
    </location>
</feature>
<evidence type="ECO:0000259" key="3">
    <source>
        <dbReference type="SMART" id="SM01119"/>
    </source>
</evidence>
<sequence>MSLFASLDPVLDASYKGFPSTQAPRRRSEVGAAGWNVLRGDLALPLAVLHADLLTHNLGWMQNFVRERGIELAPHGKTTMSPQLFRRQLEEGAWGMTFATIFQLRVGAESGVRQALIANQVFTAADLGSLNALRQEFEGLRVAFLVDSLAQLAEIESWFAKQSGVAPFDVLLEVGIVGGRTGTRDDAQAEALAAALHASPAVRLCGIECYEGGGATGDTEKDKAFCDALMVRVSAIAKLCDANGWFADDEVLMSAGGSAIFDLVATQLTPNLSRPVRGILRSGCYITHDHGFYKRLVNVVNHRIGCTAGGLQPALEVWAAVQSCPETGLAILAVGRRDISFDIALPTPEKHFDRSTSGPVAAPAGWEITALNDQHAYLRWPADVAGPRVGDLIALGISHPCTTFDKWRWMPVVDTSYNVTDAIVTCF</sequence>
<dbReference type="RefSeq" id="WP_148814124.1">
    <property type="nucleotide sequence ID" value="NZ_CP043046.1"/>
</dbReference>
<dbReference type="PANTHER" id="PTHR28004:SF8">
    <property type="entry name" value="D-SERINE DEAMINASE"/>
    <property type="match status" value="1"/>
</dbReference>
<dbReference type="InterPro" id="IPR042208">
    <property type="entry name" value="D-ser_dehydrat-like_sf"/>
</dbReference>
<dbReference type="OrthoDB" id="9811417at2"/>
<proteinExistence type="inferred from homology"/>
<dbReference type="InterPro" id="IPR001608">
    <property type="entry name" value="Ala_racemase_N"/>
</dbReference>
<organism evidence="4 5">
    <name type="scientific">Pigmentiphaga aceris</name>
    <dbReference type="NCBI Taxonomy" id="1940612"/>
    <lineage>
        <taxon>Bacteria</taxon>
        <taxon>Pseudomonadati</taxon>
        <taxon>Pseudomonadota</taxon>
        <taxon>Betaproteobacteria</taxon>
        <taxon>Burkholderiales</taxon>
        <taxon>Alcaligenaceae</taxon>
        <taxon>Pigmentiphaga</taxon>
    </lineage>
</organism>
<evidence type="ECO:0000313" key="4">
    <source>
        <dbReference type="EMBL" id="QEI05741.1"/>
    </source>
</evidence>
<accession>A0A5C0AYT7</accession>
<dbReference type="GO" id="GO:0016829">
    <property type="term" value="F:lyase activity"/>
    <property type="evidence" value="ECO:0007669"/>
    <property type="project" value="UniProtKB-KW"/>
</dbReference>